<dbReference type="GO" id="GO:0016705">
    <property type="term" value="F:oxidoreductase activity, acting on paired donors, with incorporation or reduction of molecular oxygen"/>
    <property type="evidence" value="ECO:0007669"/>
    <property type="project" value="InterPro"/>
</dbReference>
<organism evidence="2 3">
    <name type="scientific">Jiella pacifica</name>
    <dbReference type="NCBI Taxonomy" id="2696469"/>
    <lineage>
        <taxon>Bacteria</taxon>
        <taxon>Pseudomonadati</taxon>
        <taxon>Pseudomonadota</taxon>
        <taxon>Alphaproteobacteria</taxon>
        <taxon>Hyphomicrobiales</taxon>
        <taxon>Aurantimonadaceae</taxon>
        <taxon>Jiella</taxon>
    </lineage>
</organism>
<sequence length="76" mass="8569">MSGKGNYYDNSMVESFFKTLKTELVWRAVFQTRTKATAAIDGFVAVPGGSVGTMHRFVKDVVPRLTETGLFRRDYD</sequence>
<protein>
    <submittedName>
        <fullName evidence="2">IS3 family transposase</fullName>
    </submittedName>
</protein>
<name>A0A6N9T8B5_9HYPH</name>
<dbReference type="AlphaFoldDB" id="A0A6N9T8B5"/>
<evidence type="ECO:0000313" key="3">
    <source>
        <dbReference type="Proteomes" id="UP000469011"/>
    </source>
</evidence>
<comment type="caution">
    <text evidence="2">The sequence shown here is derived from an EMBL/GenBank/DDBJ whole genome shotgun (WGS) entry which is preliminary data.</text>
</comment>
<accession>A0A6N9T8B5</accession>
<dbReference type="EMBL" id="JAAAMG010000034">
    <property type="protein sequence ID" value="NDW07643.1"/>
    <property type="molecule type" value="Genomic_DNA"/>
</dbReference>
<dbReference type="GO" id="GO:0015074">
    <property type="term" value="P:DNA integration"/>
    <property type="evidence" value="ECO:0007669"/>
    <property type="project" value="InterPro"/>
</dbReference>
<proteinExistence type="predicted"/>
<dbReference type="Proteomes" id="UP000469011">
    <property type="component" value="Unassembled WGS sequence"/>
</dbReference>
<evidence type="ECO:0000259" key="1">
    <source>
        <dbReference type="Pfam" id="PF13333"/>
    </source>
</evidence>
<feature type="domain" description="Integrase catalytic" evidence="1">
    <location>
        <begin position="14"/>
        <end position="44"/>
    </location>
</feature>
<dbReference type="InterPro" id="IPR001584">
    <property type="entry name" value="Integrase_cat-core"/>
</dbReference>
<reference evidence="2 3" key="1">
    <citation type="submission" date="2020-01" db="EMBL/GenBank/DDBJ databases">
        <title>Jiella pacifica sp. nov.</title>
        <authorList>
            <person name="Xue Z."/>
            <person name="Zhu S."/>
            <person name="Chen J."/>
            <person name="Yang J."/>
        </authorList>
    </citation>
    <scope>NUCLEOTIDE SEQUENCE [LARGE SCALE GENOMIC DNA]</scope>
    <source>
        <strain evidence="2 3">40Bstr34</strain>
    </source>
</reference>
<gene>
    <name evidence="2" type="ORF">GTK09_24835</name>
</gene>
<keyword evidence="3" id="KW-1185">Reference proteome</keyword>
<dbReference type="Pfam" id="PF13333">
    <property type="entry name" value="rve_2"/>
    <property type="match status" value="1"/>
</dbReference>
<dbReference type="SUPFAM" id="SSF51679">
    <property type="entry name" value="Bacterial luciferase-like"/>
    <property type="match status" value="1"/>
</dbReference>
<dbReference type="InterPro" id="IPR036661">
    <property type="entry name" value="Luciferase-like_sf"/>
</dbReference>
<evidence type="ECO:0000313" key="2">
    <source>
        <dbReference type="EMBL" id="NDW07643.1"/>
    </source>
</evidence>
<dbReference type="Gene3D" id="3.20.20.30">
    <property type="entry name" value="Luciferase-like domain"/>
    <property type="match status" value="1"/>
</dbReference>